<dbReference type="EMBL" id="JACJIS010000001">
    <property type="protein sequence ID" value="MBA9073109.1"/>
    <property type="molecule type" value="Genomic_DNA"/>
</dbReference>
<gene>
    <name evidence="2" type="ORF">GGR22_001235</name>
</gene>
<sequence>MRIVPNTIINLAVVLFSVANCFADNEPPAPPPPTGPTPIGLPIDNGILLLLVIGLVFAFLQFKMSTKDKKTPM</sequence>
<protein>
    <recommendedName>
        <fullName evidence="4">Signal peptidase</fullName>
    </recommendedName>
</protein>
<reference evidence="2 3" key="1">
    <citation type="submission" date="2020-08" db="EMBL/GenBank/DDBJ databases">
        <title>Genomic Encyclopedia of Type Strains, Phase IV (KMG-IV): sequencing the most valuable type-strain genomes for metagenomic binning, comparative biology and taxonomic classification.</title>
        <authorList>
            <person name="Goeker M."/>
        </authorList>
    </citation>
    <scope>NUCLEOTIDE SEQUENCE [LARGE SCALE GENOMIC DNA]</scope>
    <source>
        <strain evidence="2 3">DSM 100397</strain>
    </source>
</reference>
<keyword evidence="1" id="KW-1133">Transmembrane helix</keyword>
<keyword evidence="1" id="KW-0812">Transmembrane</keyword>
<evidence type="ECO:0000313" key="2">
    <source>
        <dbReference type="EMBL" id="MBA9073109.1"/>
    </source>
</evidence>
<evidence type="ECO:0000256" key="1">
    <source>
        <dbReference type="SAM" id="Phobius"/>
    </source>
</evidence>
<proteinExistence type="predicted"/>
<evidence type="ECO:0008006" key="4">
    <source>
        <dbReference type="Google" id="ProtNLM"/>
    </source>
</evidence>
<organism evidence="2 3">
    <name type="scientific">Flavobacterium gossypii</name>
    <dbReference type="NCBI Taxonomy" id="1646119"/>
    <lineage>
        <taxon>Bacteria</taxon>
        <taxon>Pseudomonadati</taxon>
        <taxon>Bacteroidota</taxon>
        <taxon>Flavobacteriia</taxon>
        <taxon>Flavobacteriales</taxon>
        <taxon>Flavobacteriaceae</taxon>
        <taxon>Flavobacterium</taxon>
    </lineage>
</organism>
<keyword evidence="1" id="KW-0472">Membrane</keyword>
<feature type="transmembrane region" description="Helical" evidence="1">
    <location>
        <begin position="39"/>
        <end position="60"/>
    </location>
</feature>
<dbReference type="RefSeq" id="WP_182492959.1">
    <property type="nucleotide sequence ID" value="NZ_JACJIS010000001.1"/>
</dbReference>
<comment type="caution">
    <text evidence="2">The sequence shown here is derived from an EMBL/GenBank/DDBJ whole genome shotgun (WGS) entry which is preliminary data.</text>
</comment>
<name>A0ABR6DNW0_9FLAO</name>
<evidence type="ECO:0000313" key="3">
    <source>
        <dbReference type="Proteomes" id="UP000555003"/>
    </source>
</evidence>
<accession>A0ABR6DNW0</accession>
<dbReference type="Proteomes" id="UP000555003">
    <property type="component" value="Unassembled WGS sequence"/>
</dbReference>
<keyword evidence="3" id="KW-1185">Reference proteome</keyword>